<gene>
    <name evidence="2" type="ORF">KVT40_009330</name>
</gene>
<feature type="region of interest" description="Disordered" evidence="1">
    <location>
        <begin position="139"/>
        <end position="168"/>
    </location>
</feature>
<dbReference type="EMBL" id="JAESVG020000012">
    <property type="protein sequence ID" value="KAG8622819.1"/>
    <property type="molecule type" value="Genomic_DNA"/>
</dbReference>
<comment type="caution">
    <text evidence="2">The sequence shown here is derived from an EMBL/GenBank/DDBJ whole genome shotgun (WGS) entry which is preliminary data.</text>
</comment>
<dbReference type="AlphaFoldDB" id="A0A8K0KS52"/>
<sequence length="168" mass="18525">MSDGDLDFDLDVDPDEYASTAAKDNSTTNDRTHLSDEAFAAVKENYVAKHDNGSIYLTLPSHLPPPADGESETKPKLNTKQIQLLSVAAGELYFFKNYHKLLELIAWVREGYDVSGSGGSKSRPNGKLEEALVRWEARSKERIARGEGEEEQVQRGELRDNGKVGEGG</sequence>
<reference evidence="2" key="1">
    <citation type="submission" date="2021-07" db="EMBL/GenBank/DDBJ databases">
        <title>Elsinoe batatas strain:CRI-CJ2 Genome sequencing and assembly.</title>
        <authorList>
            <person name="Huang L."/>
        </authorList>
    </citation>
    <scope>NUCLEOTIDE SEQUENCE</scope>
    <source>
        <strain evidence="2">CRI-CJ2</strain>
    </source>
</reference>
<proteinExistence type="predicted"/>
<protein>
    <submittedName>
        <fullName evidence="2">Uncharacterized protein</fullName>
    </submittedName>
</protein>
<dbReference type="OrthoDB" id="3938544at2759"/>
<organism evidence="2 3">
    <name type="scientific">Elsinoe batatas</name>
    <dbReference type="NCBI Taxonomy" id="2601811"/>
    <lineage>
        <taxon>Eukaryota</taxon>
        <taxon>Fungi</taxon>
        <taxon>Dikarya</taxon>
        <taxon>Ascomycota</taxon>
        <taxon>Pezizomycotina</taxon>
        <taxon>Dothideomycetes</taxon>
        <taxon>Dothideomycetidae</taxon>
        <taxon>Myriangiales</taxon>
        <taxon>Elsinoaceae</taxon>
        <taxon>Elsinoe</taxon>
    </lineage>
</organism>
<keyword evidence="3" id="KW-1185">Reference proteome</keyword>
<accession>A0A8K0KS52</accession>
<evidence type="ECO:0000313" key="2">
    <source>
        <dbReference type="EMBL" id="KAG8622819.1"/>
    </source>
</evidence>
<evidence type="ECO:0000256" key="1">
    <source>
        <dbReference type="SAM" id="MobiDB-lite"/>
    </source>
</evidence>
<name>A0A8K0KS52_9PEZI</name>
<dbReference type="Proteomes" id="UP000809789">
    <property type="component" value="Unassembled WGS sequence"/>
</dbReference>
<evidence type="ECO:0000313" key="3">
    <source>
        <dbReference type="Proteomes" id="UP000809789"/>
    </source>
</evidence>